<organism evidence="1 2">
    <name type="scientific">Anaerotruncus colihominis</name>
    <dbReference type="NCBI Taxonomy" id="169435"/>
    <lineage>
        <taxon>Bacteria</taxon>
        <taxon>Bacillati</taxon>
        <taxon>Bacillota</taxon>
        <taxon>Clostridia</taxon>
        <taxon>Eubacteriales</taxon>
        <taxon>Oscillospiraceae</taxon>
        <taxon>Anaerotruncus</taxon>
    </lineage>
</organism>
<comment type="caution">
    <text evidence="1">The sequence shown here is derived from an EMBL/GenBank/DDBJ whole genome shotgun (WGS) entry which is preliminary data.</text>
</comment>
<sequence length="111" mass="12862">MLEKYDPNICFGRHTIRITLMQWDYVGHVAVEVNGNCKGAILLDSCYIVEADEDDIQHFVENDCNFFKESGIFSAKLKNQKGEILEIEDFVDEIENLIVGIEIVDYVQKEW</sequence>
<dbReference type="InterPro" id="IPR035387">
    <property type="entry name" value="DUF5406"/>
</dbReference>
<evidence type="ECO:0000313" key="2">
    <source>
        <dbReference type="Proteomes" id="UP000446866"/>
    </source>
</evidence>
<dbReference type="Pfam" id="PF17400">
    <property type="entry name" value="DUF5406"/>
    <property type="match status" value="1"/>
</dbReference>
<dbReference type="RefSeq" id="WP_160202072.1">
    <property type="nucleotide sequence ID" value="NZ_QXWK01000015.1"/>
</dbReference>
<gene>
    <name evidence="1" type="ORF">D0435_09000</name>
</gene>
<reference evidence="1 2" key="1">
    <citation type="submission" date="2018-08" db="EMBL/GenBank/DDBJ databases">
        <title>Murine metabolic-syndrome-specific gut microbial biobank.</title>
        <authorList>
            <person name="Liu C."/>
        </authorList>
    </citation>
    <scope>NUCLEOTIDE SEQUENCE [LARGE SCALE GENOMIC DNA]</scope>
    <source>
        <strain evidence="1 2">28</strain>
    </source>
</reference>
<accession>A0A845QP31</accession>
<evidence type="ECO:0000313" key="1">
    <source>
        <dbReference type="EMBL" id="NBH61788.1"/>
    </source>
</evidence>
<proteinExistence type="predicted"/>
<keyword evidence="2" id="KW-1185">Reference proteome</keyword>
<dbReference type="Proteomes" id="UP000446866">
    <property type="component" value="Unassembled WGS sequence"/>
</dbReference>
<dbReference type="EMBL" id="QXWK01000015">
    <property type="protein sequence ID" value="NBH61788.1"/>
    <property type="molecule type" value="Genomic_DNA"/>
</dbReference>
<dbReference type="AlphaFoldDB" id="A0A845QP31"/>
<protein>
    <submittedName>
        <fullName evidence="1">Uncharacterized protein</fullName>
    </submittedName>
</protein>
<name>A0A845QP31_9FIRM</name>